<organism evidence="2 3">
    <name type="scientific">Aldrovandia affinis</name>
    <dbReference type="NCBI Taxonomy" id="143900"/>
    <lineage>
        <taxon>Eukaryota</taxon>
        <taxon>Metazoa</taxon>
        <taxon>Chordata</taxon>
        <taxon>Craniata</taxon>
        <taxon>Vertebrata</taxon>
        <taxon>Euteleostomi</taxon>
        <taxon>Actinopterygii</taxon>
        <taxon>Neopterygii</taxon>
        <taxon>Teleostei</taxon>
        <taxon>Notacanthiformes</taxon>
        <taxon>Halosauridae</taxon>
        <taxon>Aldrovandia</taxon>
    </lineage>
</organism>
<sequence>MLMSRHSEQMVFVPKTKSTQAAVPRGGPLYGMHSLSCKAPDSTALSQWPVIVLQIHLQDVPFHSHVPPSLSRGGASLTDYHSRG</sequence>
<evidence type="ECO:0000313" key="2">
    <source>
        <dbReference type="EMBL" id="KAJ8413492.1"/>
    </source>
</evidence>
<keyword evidence="3" id="KW-1185">Reference proteome</keyword>
<evidence type="ECO:0000256" key="1">
    <source>
        <dbReference type="SAM" id="MobiDB-lite"/>
    </source>
</evidence>
<dbReference type="AlphaFoldDB" id="A0AAD7T319"/>
<accession>A0AAD7T319</accession>
<gene>
    <name evidence="2" type="ORF">AAFF_G00079990</name>
</gene>
<comment type="caution">
    <text evidence="2">The sequence shown here is derived from an EMBL/GenBank/DDBJ whole genome shotgun (WGS) entry which is preliminary data.</text>
</comment>
<feature type="region of interest" description="Disordered" evidence="1">
    <location>
        <begin position="65"/>
        <end position="84"/>
    </location>
</feature>
<dbReference type="EMBL" id="JAINUG010000015">
    <property type="protein sequence ID" value="KAJ8413492.1"/>
    <property type="molecule type" value="Genomic_DNA"/>
</dbReference>
<name>A0AAD7T319_9TELE</name>
<proteinExistence type="predicted"/>
<dbReference type="Proteomes" id="UP001221898">
    <property type="component" value="Unassembled WGS sequence"/>
</dbReference>
<protein>
    <submittedName>
        <fullName evidence="2">Uncharacterized protein</fullName>
    </submittedName>
</protein>
<reference evidence="2" key="1">
    <citation type="journal article" date="2023" name="Science">
        <title>Genome structures resolve the early diversification of teleost fishes.</title>
        <authorList>
            <person name="Parey E."/>
            <person name="Louis A."/>
            <person name="Montfort J."/>
            <person name="Bouchez O."/>
            <person name="Roques C."/>
            <person name="Iampietro C."/>
            <person name="Lluch J."/>
            <person name="Castinel A."/>
            <person name="Donnadieu C."/>
            <person name="Desvignes T."/>
            <person name="Floi Bucao C."/>
            <person name="Jouanno E."/>
            <person name="Wen M."/>
            <person name="Mejri S."/>
            <person name="Dirks R."/>
            <person name="Jansen H."/>
            <person name="Henkel C."/>
            <person name="Chen W.J."/>
            <person name="Zahm M."/>
            <person name="Cabau C."/>
            <person name="Klopp C."/>
            <person name="Thompson A.W."/>
            <person name="Robinson-Rechavi M."/>
            <person name="Braasch I."/>
            <person name="Lecointre G."/>
            <person name="Bobe J."/>
            <person name="Postlethwait J.H."/>
            <person name="Berthelot C."/>
            <person name="Roest Crollius H."/>
            <person name="Guiguen Y."/>
        </authorList>
    </citation>
    <scope>NUCLEOTIDE SEQUENCE</scope>
    <source>
        <strain evidence="2">NC1722</strain>
    </source>
</reference>
<evidence type="ECO:0000313" key="3">
    <source>
        <dbReference type="Proteomes" id="UP001221898"/>
    </source>
</evidence>